<evidence type="ECO:0000313" key="3">
    <source>
        <dbReference type="Proteomes" id="UP000749471"/>
    </source>
</evidence>
<dbReference type="InterPro" id="IPR000182">
    <property type="entry name" value="GNAT_dom"/>
</dbReference>
<evidence type="ECO:0000259" key="1">
    <source>
        <dbReference type="PROSITE" id="PS51186"/>
    </source>
</evidence>
<evidence type="ECO:0000313" key="2">
    <source>
        <dbReference type="EMBL" id="MBU5439611.1"/>
    </source>
</evidence>
<dbReference type="EC" id="2.3.1.-" evidence="2"/>
<sequence>MIENRVKLVPITYESESVFKNLMTLYLHDLSEYTNDLKIGDTGLFEYEGIEFYFKEEDLKPFFIYSKENLAGFILLNSGKFVPKNVDFCVHEFFILKSYRKKGLGTEAINKLLEKYKGKYIIAQLAENKPAIGFWHNYYANNNIDYIENERVIDDVQCITQIFEA</sequence>
<name>A0ABS6EAP7_9FIRM</name>
<gene>
    <name evidence="2" type="ORF">KQI42_16475</name>
</gene>
<accession>A0ABS6EAP7</accession>
<reference evidence="2 3" key="1">
    <citation type="submission" date="2021-06" db="EMBL/GenBank/DDBJ databases">
        <authorList>
            <person name="Sun Q."/>
            <person name="Li D."/>
        </authorList>
    </citation>
    <scope>NUCLEOTIDE SEQUENCE [LARGE SCALE GENOMIC DNA]</scope>
    <source>
        <strain evidence="2 3">MSJ-40</strain>
    </source>
</reference>
<feature type="domain" description="N-acetyltransferase" evidence="1">
    <location>
        <begin position="20"/>
        <end position="153"/>
    </location>
</feature>
<dbReference type="CDD" id="cd04301">
    <property type="entry name" value="NAT_SF"/>
    <property type="match status" value="1"/>
</dbReference>
<dbReference type="Pfam" id="PF00583">
    <property type="entry name" value="Acetyltransf_1"/>
    <property type="match status" value="1"/>
</dbReference>
<dbReference type="GO" id="GO:0016746">
    <property type="term" value="F:acyltransferase activity"/>
    <property type="evidence" value="ECO:0007669"/>
    <property type="project" value="UniProtKB-KW"/>
</dbReference>
<protein>
    <submittedName>
        <fullName evidence="2">GNAT family N-acetyltransferase</fullName>
        <ecNumber evidence="2">2.3.1.-</ecNumber>
    </submittedName>
</protein>
<dbReference type="RefSeq" id="WP_216521335.1">
    <property type="nucleotide sequence ID" value="NZ_JAHLPM010000017.1"/>
</dbReference>
<comment type="caution">
    <text evidence="2">The sequence shown here is derived from an EMBL/GenBank/DDBJ whole genome shotgun (WGS) entry which is preliminary data.</text>
</comment>
<dbReference type="EMBL" id="JAHLPM010000017">
    <property type="protein sequence ID" value="MBU5439611.1"/>
    <property type="molecule type" value="Genomic_DNA"/>
</dbReference>
<keyword evidence="2" id="KW-0808">Transferase</keyword>
<keyword evidence="2" id="KW-0012">Acyltransferase</keyword>
<organism evidence="2 3">
    <name type="scientific">Tissierella simiarum</name>
    <dbReference type="NCBI Taxonomy" id="2841534"/>
    <lineage>
        <taxon>Bacteria</taxon>
        <taxon>Bacillati</taxon>
        <taxon>Bacillota</taxon>
        <taxon>Tissierellia</taxon>
        <taxon>Tissierellales</taxon>
        <taxon>Tissierellaceae</taxon>
        <taxon>Tissierella</taxon>
    </lineage>
</organism>
<proteinExistence type="predicted"/>
<keyword evidence="3" id="KW-1185">Reference proteome</keyword>
<dbReference type="Proteomes" id="UP000749471">
    <property type="component" value="Unassembled WGS sequence"/>
</dbReference>
<dbReference type="PROSITE" id="PS51186">
    <property type="entry name" value="GNAT"/>
    <property type="match status" value="1"/>
</dbReference>